<dbReference type="OrthoDB" id="341259at2759"/>
<organism evidence="6 7">
    <name type="scientific">Magnaporthiopsis poae (strain ATCC 64411 / 73-15)</name>
    <name type="common">Kentucky bluegrass fungus</name>
    <name type="synonym">Magnaporthe poae</name>
    <dbReference type="NCBI Taxonomy" id="644358"/>
    <lineage>
        <taxon>Eukaryota</taxon>
        <taxon>Fungi</taxon>
        <taxon>Dikarya</taxon>
        <taxon>Ascomycota</taxon>
        <taxon>Pezizomycotina</taxon>
        <taxon>Sordariomycetes</taxon>
        <taxon>Sordariomycetidae</taxon>
        <taxon>Magnaporthales</taxon>
        <taxon>Magnaporthaceae</taxon>
        <taxon>Magnaporthiopsis</taxon>
    </lineage>
</organism>
<dbReference type="SUPFAM" id="SSF48403">
    <property type="entry name" value="Ankyrin repeat"/>
    <property type="match status" value="1"/>
</dbReference>
<feature type="repeat" description="ANK" evidence="3">
    <location>
        <begin position="106"/>
        <end position="138"/>
    </location>
</feature>
<evidence type="ECO:0000313" key="6">
    <source>
        <dbReference type="EnsemblFungi" id="MAPG_00228T0"/>
    </source>
</evidence>
<evidence type="ECO:0000256" key="3">
    <source>
        <dbReference type="PROSITE-ProRule" id="PRU00023"/>
    </source>
</evidence>
<dbReference type="PANTHER" id="PTHR24171">
    <property type="entry name" value="ANKYRIN REPEAT DOMAIN-CONTAINING PROTEIN 39-RELATED"/>
    <property type="match status" value="1"/>
</dbReference>
<proteinExistence type="predicted"/>
<evidence type="ECO:0000313" key="7">
    <source>
        <dbReference type="Proteomes" id="UP000011715"/>
    </source>
</evidence>
<reference evidence="6" key="5">
    <citation type="submission" date="2015-06" db="UniProtKB">
        <authorList>
            <consortium name="EnsemblFungi"/>
        </authorList>
    </citation>
    <scope>IDENTIFICATION</scope>
    <source>
        <strain evidence="6">ATCC 64411</strain>
    </source>
</reference>
<dbReference type="EMBL" id="GL876966">
    <property type="protein sequence ID" value="KLU81133.1"/>
    <property type="molecule type" value="Genomic_DNA"/>
</dbReference>
<keyword evidence="1" id="KW-0677">Repeat</keyword>
<dbReference type="EnsemblFungi" id="MAPG_00228T0">
    <property type="protein sequence ID" value="MAPG_00228T0"/>
    <property type="gene ID" value="MAPG_00228"/>
</dbReference>
<dbReference type="PROSITE" id="PS50297">
    <property type="entry name" value="ANK_REP_REGION"/>
    <property type="match status" value="1"/>
</dbReference>
<reference evidence="6" key="4">
    <citation type="journal article" date="2015" name="G3 (Bethesda)">
        <title>Genome sequences of three phytopathogenic species of the Magnaporthaceae family of fungi.</title>
        <authorList>
            <person name="Okagaki L.H."/>
            <person name="Nunes C.C."/>
            <person name="Sailsbery J."/>
            <person name="Clay B."/>
            <person name="Brown D."/>
            <person name="John T."/>
            <person name="Oh Y."/>
            <person name="Young N."/>
            <person name="Fitzgerald M."/>
            <person name="Haas B.J."/>
            <person name="Zeng Q."/>
            <person name="Young S."/>
            <person name="Adiconis X."/>
            <person name="Fan L."/>
            <person name="Levin J.Z."/>
            <person name="Mitchell T.K."/>
            <person name="Okubara P.A."/>
            <person name="Farman M.L."/>
            <person name="Kohn L.M."/>
            <person name="Birren B."/>
            <person name="Ma L.-J."/>
            <person name="Dean R.A."/>
        </authorList>
    </citation>
    <scope>NUCLEOTIDE SEQUENCE</scope>
    <source>
        <strain evidence="6">ATCC 64411 / 73-15</strain>
    </source>
</reference>
<keyword evidence="2 3" id="KW-0040">ANK repeat</keyword>
<dbReference type="PROSITE" id="PS50088">
    <property type="entry name" value="ANK_REPEAT"/>
    <property type="match status" value="1"/>
</dbReference>
<dbReference type="InterPro" id="IPR036770">
    <property type="entry name" value="Ankyrin_rpt-contain_sf"/>
</dbReference>
<dbReference type="InterPro" id="IPR002110">
    <property type="entry name" value="Ankyrin_rpt"/>
</dbReference>
<accession>A0A0C4DKF7</accession>
<keyword evidence="7" id="KW-1185">Reference proteome</keyword>
<evidence type="ECO:0000256" key="2">
    <source>
        <dbReference type="ARBA" id="ARBA00023043"/>
    </source>
</evidence>
<reference evidence="5" key="3">
    <citation type="submission" date="2011-03" db="EMBL/GenBank/DDBJ databases">
        <title>Annotation of Magnaporthe poae ATCC 64411.</title>
        <authorList>
            <person name="Ma L.-J."/>
            <person name="Dead R."/>
            <person name="Young S.K."/>
            <person name="Zeng Q."/>
            <person name="Gargeya S."/>
            <person name="Fitzgerald M."/>
            <person name="Haas B."/>
            <person name="Abouelleil A."/>
            <person name="Alvarado L."/>
            <person name="Arachchi H.M."/>
            <person name="Berlin A."/>
            <person name="Brown A."/>
            <person name="Chapman S.B."/>
            <person name="Chen Z."/>
            <person name="Dunbar C."/>
            <person name="Freedman E."/>
            <person name="Gearin G."/>
            <person name="Gellesch M."/>
            <person name="Goldberg J."/>
            <person name="Griggs A."/>
            <person name="Gujja S."/>
            <person name="Heiman D."/>
            <person name="Howarth C."/>
            <person name="Larson L."/>
            <person name="Lui A."/>
            <person name="MacDonald P.J.P."/>
            <person name="Mehta T."/>
            <person name="Montmayeur A."/>
            <person name="Murphy C."/>
            <person name="Neiman D."/>
            <person name="Pearson M."/>
            <person name="Priest M."/>
            <person name="Roberts A."/>
            <person name="Saif S."/>
            <person name="Shea T."/>
            <person name="Shenoy N."/>
            <person name="Sisk P."/>
            <person name="Stolte C."/>
            <person name="Sykes S."/>
            <person name="Yandava C."/>
            <person name="Wortman J."/>
            <person name="Nusbaum C."/>
            <person name="Birren B."/>
        </authorList>
    </citation>
    <scope>NUCLEOTIDE SEQUENCE</scope>
    <source>
        <strain evidence="5">ATCC 64411</strain>
    </source>
</reference>
<sequence length="143" mass="15400">MKSYDYLMSLRPATMGGNDEAARLLVERGASVFAAMNGLRGVVGLRCESSADNAVNGYRRLIELVANGRDGVDPDARLRLQPSPDSELQPGRLLEHGADEHEEDGLLRTPLSLSAERGHGATVRFLVDGGADVQTRDGNDWAP</sequence>
<dbReference type="Proteomes" id="UP000011715">
    <property type="component" value="Unassembled WGS sequence"/>
</dbReference>
<reference evidence="5" key="1">
    <citation type="submission" date="2010-05" db="EMBL/GenBank/DDBJ databases">
        <title>The Genome Sequence of Magnaporthe poae strain ATCC 64411.</title>
        <authorList>
            <consortium name="The Broad Institute Genome Sequencing Platform"/>
            <consortium name="Broad Institute Genome Sequencing Center for Infectious Disease"/>
            <person name="Ma L.-J."/>
            <person name="Dead R."/>
            <person name="Young S."/>
            <person name="Zeng Q."/>
            <person name="Koehrsen M."/>
            <person name="Alvarado L."/>
            <person name="Berlin A."/>
            <person name="Chapman S.B."/>
            <person name="Chen Z."/>
            <person name="Freedman E."/>
            <person name="Gellesch M."/>
            <person name="Goldberg J."/>
            <person name="Griggs A."/>
            <person name="Gujja S."/>
            <person name="Heilman E.R."/>
            <person name="Heiman D."/>
            <person name="Hepburn T."/>
            <person name="Howarth C."/>
            <person name="Jen D."/>
            <person name="Larson L."/>
            <person name="Mehta T."/>
            <person name="Neiman D."/>
            <person name="Pearson M."/>
            <person name="Roberts A."/>
            <person name="Saif S."/>
            <person name="Shea T."/>
            <person name="Shenoy N."/>
            <person name="Sisk P."/>
            <person name="Stolte C."/>
            <person name="Sykes S."/>
            <person name="Walk T."/>
            <person name="White J."/>
            <person name="Yandava C."/>
            <person name="Haas B."/>
            <person name="Nusbaum C."/>
            <person name="Birren B."/>
        </authorList>
    </citation>
    <scope>NUCLEOTIDE SEQUENCE</scope>
    <source>
        <strain evidence="5">ATCC 64411</strain>
    </source>
</reference>
<reference evidence="7" key="2">
    <citation type="submission" date="2010-05" db="EMBL/GenBank/DDBJ databases">
        <title>The genome sequence of Magnaporthe poae strain ATCC 64411.</title>
        <authorList>
            <person name="Ma L.-J."/>
            <person name="Dead R."/>
            <person name="Young S."/>
            <person name="Zeng Q."/>
            <person name="Koehrsen M."/>
            <person name="Alvarado L."/>
            <person name="Berlin A."/>
            <person name="Chapman S.B."/>
            <person name="Chen Z."/>
            <person name="Freedman E."/>
            <person name="Gellesch M."/>
            <person name="Goldberg J."/>
            <person name="Griggs A."/>
            <person name="Gujja S."/>
            <person name="Heilman E.R."/>
            <person name="Heiman D."/>
            <person name="Hepburn T."/>
            <person name="Howarth C."/>
            <person name="Jen D."/>
            <person name="Larson L."/>
            <person name="Mehta T."/>
            <person name="Neiman D."/>
            <person name="Pearson M."/>
            <person name="Roberts A."/>
            <person name="Saif S."/>
            <person name="Shea T."/>
            <person name="Shenoy N."/>
            <person name="Sisk P."/>
            <person name="Stolte C."/>
            <person name="Sykes S."/>
            <person name="Walk T."/>
            <person name="White J."/>
            <person name="Yandava C."/>
            <person name="Haas B."/>
            <person name="Nusbaum C."/>
            <person name="Birren B."/>
        </authorList>
    </citation>
    <scope>NUCLEOTIDE SEQUENCE [LARGE SCALE GENOMIC DNA]</scope>
    <source>
        <strain evidence="7">ATCC 64411 / 73-15</strain>
    </source>
</reference>
<dbReference type="EMBL" id="ADBL01000051">
    <property type="status" value="NOT_ANNOTATED_CDS"/>
    <property type="molecule type" value="Genomic_DNA"/>
</dbReference>
<dbReference type="Gene3D" id="1.25.40.20">
    <property type="entry name" value="Ankyrin repeat-containing domain"/>
    <property type="match status" value="1"/>
</dbReference>
<evidence type="ECO:0000256" key="1">
    <source>
        <dbReference type="ARBA" id="ARBA00022737"/>
    </source>
</evidence>
<dbReference type="Pfam" id="PF00023">
    <property type="entry name" value="Ank"/>
    <property type="match status" value="1"/>
</dbReference>
<gene>
    <name evidence="5" type="ORF">MAPG_00228</name>
</gene>
<dbReference type="AlphaFoldDB" id="A0A0C4DKF7"/>
<name>A0A0C4DKF7_MAGP6</name>
<feature type="region of interest" description="Disordered" evidence="4">
    <location>
        <begin position="72"/>
        <end position="104"/>
    </location>
</feature>
<protein>
    <submittedName>
        <fullName evidence="5 6">Uncharacterized protein</fullName>
    </submittedName>
</protein>
<dbReference type="VEuPathDB" id="FungiDB:MAPG_00228"/>
<evidence type="ECO:0000313" key="5">
    <source>
        <dbReference type="EMBL" id="KLU81133.1"/>
    </source>
</evidence>
<evidence type="ECO:0000256" key="4">
    <source>
        <dbReference type="SAM" id="MobiDB-lite"/>
    </source>
</evidence>